<evidence type="ECO:0000313" key="3">
    <source>
        <dbReference type="Proteomes" id="UP000594030"/>
    </source>
</evidence>
<reference evidence="2 3" key="1">
    <citation type="submission" date="2020-07" db="EMBL/GenBank/DDBJ databases">
        <title>Taxonomic proposal: Crassvirales, a new order of highly abundant and diverse bacterial viruses.</title>
        <authorList>
            <person name="Shkoporov A.N."/>
            <person name="Stockdale S.R."/>
            <person name="Guerin E."/>
            <person name="Ross R.P."/>
            <person name="Hill C."/>
        </authorList>
    </citation>
    <scope>NUCLEOTIDE SEQUENCE [LARGE SCALE GENOMIC DNA]</scope>
</reference>
<dbReference type="EMBL" id="MT774385">
    <property type="protein sequence ID" value="QOR58986.1"/>
    <property type="molecule type" value="Genomic_DNA"/>
</dbReference>
<sequence length="2967" mass="334371">MDENLKKLNDALFQISQEKAQFDNIQGLPGVNRLAPKSYGMNEFLTEQAQHDVDFSRSIFGDESNIGQEYLQAANGNPSSYDEGITELNQMRDLNAFRANEQSGFLKATNAIVSGAISGLATALEDIGYILDLEGHYNTWNKLDNDRDNWLSKAMRQFKEGLNEAMPIYETESDSALGQFFKFSTLKGMIDSVVGFAIPGGLVSKGIGAAVKLSRAGSLAARGLAKMNASAGTKVLANSLGEIAKDVAAGTITNYAEGQMMAIELGENAKQHYIESKAQEYYEQFKDAPIPLSIENARKLAEDEFNNDSKVQAEIGEAQKEFVHDNRIFMVTDALGLHGLVKSKGAFRQALLSNPKEKLRAIKNLGKLSADNMLIQGVKEGAEEIGQNILQMEGEYQVRKATDTLTKEDEELGDTFFDRALAFGTSKQAIVEGLMGAVTGPGQRAVSRVVANITSGDPFGKLRKEQEFQAYTRQQDFVKTLNNRLTNIVQAEALKAEAISRGDEVTADAIWNKEATNLISESIENGTIQALERSTEDIISDPNRTAEEREQAQKFKKYISQAENEYIIASHNPNSHEIYDNRTRHNVLQMWSKDLHKDIQSKLTDLNDALSAKSPAYNVSLDKNFNFSEPNAKTLAQAEAPEAYKALDDRIKQYREVKKSLDESDKEYKEITKKDYQEKWLENEVDRLQKIVKEAERQAVESKVDKPLMMYDENNQPVFTSRAKVVKDGDDYFLRGYDDETNTYSIPLLKEDNAERPVNSADLEAYREEEPATPEATPAAETPAPEVKFFTPAERTALRKEVDTIKNLDDLAIWRERYNNNSTLSDEAIEEIEELYSRAQDRIIKAEGEKIDDITPENIDGQEVEFVRSESLDTPEAKDALWDPPKRSAENYWRGSKGSDIASRENGNEDQIRWFDFLDKHDASQYRGIIVPFKYEGKTAGRLILTDQAGNFIDANGQSIGKEFDPKKAVYTTVADPTSDADGKYYGTQKDFDFYKDIYLRDVWSHIENGVSVPVVIQGTSAGIIDDNYRDDVIKKPAQLRPLEESLPANMEINTLTVYISSTGRIVTENGQTFTVPSGTMAIHDSTNNNFYRANSVPIQGETKQFLLDLFRHYIAKSIKGKSYVSNDKYTFRNGKEYVHYSFIGILRDLLRYNSSGDPARTLYNIKDKDGKETVRWNIGDKEIDAAVKDAQGNYVINEEFITAVDNFLSKSFYNPRYSKIDPQSTEPYYFPHKINRDGTLSVKKYPNYHAFVRERLVDFVVTPNSPYAHAERYVIYDPLNVESITTNTESNIPAEITSIEDIRNTVDSGRSVHIEISYNVGDQRGTTKFELTKEGDSYKVSRPDLFVALSYLDGFKSYKSLEGAAEFVENYLYHNGAPQSQPVEISYSIGQKEAPTTVEEVIETPTTTSSNPALAAIEKRIAETTDPTIKAQLQKALEMAKTINIDSNLEGTHVLTDSKFRRTYERMNDSAAEELEKAGEWFKKKFPGIDYRIIKSAITNNVAGKFEDSVVTVYQGTGTRTVYHESFHVILDCLLTEDERAKLIDEALKNEDYKEDFESLKPLYPTLSQRELAEEVLAEAFADYMVTEDESNSFIKRVFNKIKQWLTNLYNLIRRNGKPNREWTQSIESIVERVRNKDFLSNDYLTLKARSIHSKVIPGVDAITTAEAVNSLHYWFLQYFKSTGNLIEILQSENGELVAAAYDFAHKEFMGRYNELMASVAFADPNSLQKLLTDIDKMGKVLNTWDAPNGIKTIHQQERLAQYKLELNTSEDYQEAAADISGGENSQGRDSAALFAESITVSSKMNSNKIVKLLLSTLPKKYYDFKTRTATPYKNSLGMPEMEPFGKVFNILANKLANLPTSISTKELQQRLSQVAEEYPAIYPLIRDDKVSIRNAEGGIETKIIPSWLKLDKVDSWTASDMLQVVQFMQAFNNNKNNYLIGVTKANGQYTSFNASTIGHRARIAGSWRAQLSKWLLEGKSDIVKFYTRNKYKVWEYNNDAIKKAFPRVPTADNAEDFLRILGITYDISNPETLRRALHTKKFLDKIGQVYSQITKGAIKTPIVNENRDGENENLDVFLDIQSDLGIETLENSHISLGDERIYDLQKPGFANQTINKINRVIENPERLYSEMPHLDPTENVYVTHSLLLNKALVDRQTPKLSILIHEGNIESSNNNGTDYKDMKLIDKLSTVLNMTMQGKDNIMRPADNGQERFLDHGDTWINTNTTRGEVIDIFRGYLWDELARSHVKNRAFTNFNKNYAKGTVIESLLTPKEVKEFLVDTAESPNEFADRILNTIGRDVLATRIEQMISTWTNNAYGKLLDLGGLKELAGDKVLNMSLKLSTNPTTNQYPKSEVMNWIRHAVVNYAIGNIEQSKVLYGDNIFYKSLGDEFKRHNGAMGSKKTCLTSDGINATIAKNFKRMDGAERLTDKSGRPILKTAVFSDVPSYSKQLYQIAEIVDAENNRYKMLRNDVLEAYEKSDKAKSFEDMMTEALIKNADKLGLNSAPYADMTEGDGFGMISLDAYREFKVRVGDWNVDSEKLYQWEVQERAGVPKEERVFVDFDGKKSPLKYGSWGQQVFNSLKPQHFGPLANVQGFKPSFYKLSLMPLIPSVLKALGDTNLSKLHEMMIKNQVGVAVHYSANKGVTTKTNSVTNEQGVLVTNTEHPFNDFYDKEGNFLVDSDGTYKGPLDLLTQDTYWEYWGIQVDTGEHKHHDVVTGTQMMVQILNGLFDAGEISEHFGENAPKVKALTNEYIDLNNQRIRLGRDQLVKELGLVATQKGWKISEEGIVSLVNSLRREAIERGLADNYITAIELLNDLDDGTTNIDILPTREKIESILMSRAASMTTSQKRHGTAAFQVPSTMWETKASRTYNEGKYKSSDLDFVVKYVDGKPKITSMEVYLPSPFKGITSVGKVPKELLELIGFRIPTQGLSSIETIVVKDFLPEAAGDIIVLPTEIVAKAGSD</sequence>
<evidence type="ECO:0000256" key="1">
    <source>
        <dbReference type="SAM" id="Coils"/>
    </source>
</evidence>
<protein>
    <submittedName>
        <fullName evidence="2">Uncharacterized protein</fullName>
    </submittedName>
</protein>
<evidence type="ECO:0000313" key="2">
    <source>
        <dbReference type="EMBL" id="QOR58986.1"/>
    </source>
</evidence>
<feature type="coiled-coil region" evidence="1">
    <location>
        <begin position="644"/>
        <end position="705"/>
    </location>
</feature>
<keyword evidence="1" id="KW-0175">Coiled coil</keyword>
<organism evidence="2 3">
    <name type="scientific">uncultured phage cr108_1</name>
    <dbReference type="NCBI Taxonomy" id="2772069"/>
    <lineage>
        <taxon>Viruses</taxon>
        <taxon>Duplodnaviria</taxon>
        <taxon>Heunggongvirae</taxon>
        <taxon>Uroviricota</taxon>
        <taxon>Caudoviricetes</taxon>
        <taxon>Crassvirales</taxon>
        <taxon>Steigviridae</taxon>
        <taxon>Asinivirinae</taxon>
        <taxon>Pipoluvirus</taxon>
        <taxon>Pipoluvirus rarus</taxon>
    </lineage>
</organism>
<accession>A0A7M1RXH1</accession>
<proteinExistence type="predicted"/>
<dbReference type="KEGG" id="vg:65129478"/>
<dbReference type="GeneID" id="65129478"/>
<keyword evidence="3" id="KW-1185">Reference proteome</keyword>
<dbReference type="RefSeq" id="YP_010111144.1">
    <property type="nucleotide sequence ID" value="NC_055878.1"/>
</dbReference>
<name>A0A7M1RXH1_9CAUD</name>
<dbReference type="Proteomes" id="UP000594030">
    <property type="component" value="Segment"/>
</dbReference>